<dbReference type="EMBL" id="GEZM01101481">
    <property type="protein sequence ID" value="JAV52636.1"/>
    <property type="molecule type" value="Transcribed_RNA"/>
</dbReference>
<protein>
    <submittedName>
        <fullName evidence="3">Uncharacterized protein</fullName>
    </submittedName>
</protein>
<keyword evidence="1" id="KW-0472">Membrane</keyword>
<evidence type="ECO:0000256" key="2">
    <source>
        <dbReference type="SAM" id="SignalP"/>
    </source>
</evidence>
<feature type="chain" id="PRO_5011907203" evidence="2">
    <location>
        <begin position="20"/>
        <end position="332"/>
    </location>
</feature>
<proteinExistence type="predicted"/>
<reference evidence="3" key="1">
    <citation type="journal article" date="2016" name="Sci. Rep.">
        <title>Molecular characterization of firefly nuptial gifts: a multi-omics approach sheds light on postcopulatory sexual selection.</title>
        <authorList>
            <person name="Al-Wathiqui N."/>
            <person name="Fallon T.R."/>
            <person name="South A."/>
            <person name="Weng J.K."/>
            <person name="Lewis S.M."/>
        </authorList>
    </citation>
    <scope>NUCLEOTIDE SEQUENCE</scope>
</reference>
<sequence length="332" mass="34772">MAACVAKVACALRASFSLSCSLLSCDFGLRNGIVMVASAHSTGFETGLRGGFVTGEGLLKNEGVDGNSSSLVASSNLNLTPLSTLSLHEGLRSYTEADSSLSRVGTVGAAVVIVAVTLTPLEESACSLLLVLLLLLLTPVWFFFLTSCSADLISSSVTPCVDRRVSRTRLACAFRCVSLSSSLTGGTNDTGSFWKLFVLVNNTSFSLLAAFSPVLLRSLKLEVLIGSTLVCRVTGLLHVGRLSSELLSANGFGGIVGAAVFTDIFTASSSLFVITSLFVNEFTLFFLSISKISFSFSSISTSILLSFVGVSGSAEISDRFLACLLFNTSSLF</sequence>
<name>A0A1Y1JU53_PHOPY</name>
<feature type="signal peptide" evidence="2">
    <location>
        <begin position="1"/>
        <end position="19"/>
    </location>
</feature>
<evidence type="ECO:0000313" key="3">
    <source>
        <dbReference type="EMBL" id="JAV52633.1"/>
    </source>
</evidence>
<dbReference type="EMBL" id="GEZM01101483">
    <property type="protein sequence ID" value="JAV52633.1"/>
    <property type="molecule type" value="Transcribed_RNA"/>
</dbReference>
<feature type="transmembrane region" description="Helical" evidence="1">
    <location>
        <begin position="125"/>
        <end position="144"/>
    </location>
</feature>
<feature type="transmembrane region" description="Helical" evidence="1">
    <location>
        <begin position="193"/>
        <end position="216"/>
    </location>
</feature>
<feature type="transmembrane region" description="Helical" evidence="1">
    <location>
        <begin position="252"/>
        <end position="280"/>
    </location>
</feature>
<dbReference type="AlphaFoldDB" id="A0A1Y1JU53"/>
<keyword evidence="1" id="KW-1133">Transmembrane helix</keyword>
<dbReference type="PROSITE" id="PS51257">
    <property type="entry name" value="PROKAR_LIPOPROTEIN"/>
    <property type="match status" value="1"/>
</dbReference>
<organism evidence="3">
    <name type="scientific">Photinus pyralis</name>
    <name type="common">Common eastern firefly</name>
    <name type="synonym">Lampyris pyralis</name>
    <dbReference type="NCBI Taxonomy" id="7054"/>
    <lineage>
        <taxon>Eukaryota</taxon>
        <taxon>Metazoa</taxon>
        <taxon>Ecdysozoa</taxon>
        <taxon>Arthropoda</taxon>
        <taxon>Hexapoda</taxon>
        <taxon>Insecta</taxon>
        <taxon>Pterygota</taxon>
        <taxon>Neoptera</taxon>
        <taxon>Endopterygota</taxon>
        <taxon>Coleoptera</taxon>
        <taxon>Polyphaga</taxon>
        <taxon>Elateriformia</taxon>
        <taxon>Elateroidea</taxon>
        <taxon>Lampyridae</taxon>
        <taxon>Lampyrinae</taxon>
        <taxon>Photinus</taxon>
    </lineage>
</organism>
<accession>A0A1Y1JU53</accession>
<feature type="transmembrane region" description="Helical" evidence="1">
    <location>
        <begin position="292"/>
        <end position="310"/>
    </location>
</feature>
<keyword evidence="2" id="KW-0732">Signal</keyword>
<feature type="transmembrane region" description="Helical" evidence="1">
    <location>
        <begin position="223"/>
        <end position="240"/>
    </location>
</feature>
<keyword evidence="1" id="KW-0812">Transmembrane</keyword>
<evidence type="ECO:0000256" key="1">
    <source>
        <dbReference type="SAM" id="Phobius"/>
    </source>
</evidence>